<dbReference type="PANTHER" id="PTHR43553:SF27">
    <property type="entry name" value="ENERGY-COUPLING FACTOR TRANSPORTER ATP-BINDING PROTEIN ECFA2"/>
    <property type="match status" value="1"/>
</dbReference>
<evidence type="ECO:0000259" key="9">
    <source>
        <dbReference type="PROSITE" id="PS50893"/>
    </source>
</evidence>
<accession>A0A0R2HBC2</accession>
<dbReference type="FunFam" id="3.40.50.300:FF:000224">
    <property type="entry name" value="Energy-coupling factor transporter ATP-binding protein EcfA"/>
    <property type="match status" value="1"/>
</dbReference>
<dbReference type="PATRIC" id="fig|1410657.5.peg.250"/>
<comment type="similarity">
    <text evidence="8">Belongs to the ABC transporter superfamily. Energy-coupling factor EcfA family.</text>
</comment>
<dbReference type="EC" id="7.-.-.-" evidence="8"/>
<keyword evidence="2 8" id="KW-0813">Transport</keyword>
<evidence type="ECO:0000256" key="8">
    <source>
        <dbReference type="RuleBase" id="RU365104"/>
    </source>
</evidence>
<sequence length="283" mass="32018">MSITFENVEYIYGEETPIAYQALKGVNLHVEKGSFTALIGHTGSGKSTLIQHINALLIPSSGKVTIEDFEITRTKKPQLLKPLRKKAGLVFQFPEYQLFEETIEKDITFGPRNFGVSEEEAKQKARECLLRVGLDESYLERSPFELSGGQKRRVAIAGILAMDPDILVLDEPTAGLDPQGAKDMLDLFKDFQKSGKTVIMVSHDMNHVLKYCDHVIVMNKGQVEKHCRVEDLFKERDYLQQLSIDLPLMTDFIDKLNKNGFHIDHAINNMDDLIKEIGGELHE</sequence>
<dbReference type="GO" id="GO:0043190">
    <property type="term" value="C:ATP-binding cassette (ABC) transporter complex"/>
    <property type="evidence" value="ECO:0007669"/>
    <property type="project" value="TreeGrafter"/>
</dbReference>
<dbReference type="SUPFAM" id="SSF52540">
    <property type="entry name" value="P-loop containing nucleoside triphosphate hydrolases"/>
    <property type="match status" value="1"/>
</dbReference>
<dbReference type="GO" id="GO:0042626">
    <property type="term" value="F:ATPase-coupled transmembrane transporter activity"/>
    <property type="evidence" value="ECO:0007669"/>
    <property type="project" value="TreeGrafter"/>
</dbReference>
<dbReference type="Gene3D" id="3.40.50.300">
    <property type="entry name" value="P-loop containing nucleotide triphosphate hydrolases"/>
    <property type="match status" value="1"/>
</dbReference>
<dbReference type="GO" id="GO:0016887">
    <property type="term" value="F:ATP hydrolysis activity"/>
    <property type="evidence" value="ECO:0007669"/>
    <property type="project" value="InterPro"/>
</dbReference>
<evidence type="ECO:0000256" key="7">
    <source>
        <dbReference type="ARBA" id="ARBA00023136"/>
    </source>
</evidence>
<dbReference type="RefSeq" id="WP_031590103.1">
    <property type="nucleotide sequence ID" value="NZ_JQBL01000010.1"/>
</dbReference>
<dbReference type="EMBL" id="JQBL01000010">
    <property type="protein sequence ID" value="KRN50377.1"/>
    <property type="molecule type" value="Genomic_DNA"/>
</dbReference>
<organism evidence="10 11">
    <name type="scientific">Kandleria vitulina DSM 20405</name>
    <dbReference type="NCBI Taxonomy" id="1410657"/>
    <lineage>
        <taxon>Bacteria</taxon>
        <taxon>Bacillati</taxon>
        <taxon>Bacillota</taxon>
        <taxon>Erysipelotrichia</taxon>
        <taxon>Erysipelotrichales</taxon>
        <taxon>Coprobacillaceae</taxon>
        <taxon>Kandleria</taxon>
    </lineage>
</organism>
<feature type="domain" description="ABC transporter" evidence="9">
    <location>
        <begin position="3"/>
        <end position="245"/>
    </location>
</feature>
<protein>
    <recommendedName>
        <fullName evidence="8">Energy-coupling factor transporter ATP-binding protein EcfA2</fullName>
        <ecNumber evidence="8">7.-.-.-</ecNumber>
    </recommendedName>
</protein>
<evidence type="ECO:0000256" key="4">
    <source>
        <dbReference type="ARBA" id="ARBA00022741"/>
    </source>
</evidence>
<dbReference type="AlphaFoldDB" id="A0A0R2HBC2"/>
<dbReference type="InterPro" id="IPR050095">
    <property type="entry name" value="ECF_ABC_transporter_ATP-bd"/>
</dbReference>
<evidence type="ECO:0000256" key="2">
    <source>
        <dbReference type="ARBA" id="ARBA00022448"/>
    </source>
</evidence>
<dbReference type="NCBIfam" id="TIGR04521">
    <property type="entry name" value="ECF_ATPase_2"/>
    <property type="match status" value="1"/>
</dbReference>
<comment type="function">
    <text evidence="8">ATP-binding (A) component of a common energy-coupling factor (ECF) ABC-transporter complex.</text>
</comment>
<evidence type="ECO:0000313" key="10">
    <source>
        <dbReference type="EMBL" id="KRN50377.1"/>
    </source>
</evidence>
<reference evidence="10 11" key="1">
    <citation type="journal article" date="2015" name="Genome Announc.">
        <title>Expanding the biotechnology potential of lactobacilli through comparative genomics of 213 strains and associated genera.</title>
        <authorList>
            <person name="Sun Z."/>
            <person name="Harris H.M."/>
            <person name="McCann A."/>
            <person name="Guo C."/>
            <person name="Argimon S."/>
            <person name="Zhang W."/>
            <person name="Yang X."/>
            <person name="Jeffery I.B."/>
            <person name="Cooney J.C."/>
            <person name="Kagawa T.F."/>
            <person name="Liu W."/>
            <person name="Song Y."/>
            <person name="Salvetti E."/>
            <person name="Wrobel A."/>
            <person name="Rasinkangas P."/>
            <person name="Parkhill J."/>
            <person name="Rea M.C."/>
            <person name="O'Sullivan O."/>
            <person name="Ritari J."/>
            <person name="Douillard F.P."/>
            <person name="Paul Ross R."/>
            <person name="Yang R."/>
            <person name="Briner A.E."/>
            <person name="Felis G.E."/>
            <person name="de Vos W.M."/>
            <person name="Barrangou R."/>
            <person name="Klaenhammer T.R."/>
            <person name="Caufield P.W."/>
            <person name="Cui Y."/>
            <person name="Zhang H."/>
            <person name="O'Toole P.W."/>
        </authorList>
    </citation>
    <scope>NUCLEOTIDE SEQUENCE [LARGE SCALE GENOMIC DNA]</scope>
    <source>
        <strain evidence="10 11">DSM 20405</strain>
    </source>
</reference>
<dbReference type="InterPro" id="IPR003593">
    <property type="entry name" value="AAA+_ATPase"/>
</dbReference>
<dbReference type="PROSITE" id="PS00211">
    <property type="entry name" value="ABC_TRANSPORTER_1"/>
    <property type="match status" value="1"/>
</dbReference>
<evidence type="ECO:0000256" key="5">
    <source>
        <dbReference type="ARBA" id="ARBA00022840"/>
    </source>
</evidence>
<dbReference type="Proteomes" id="UP000051841">
    <property type="component" value="Unassembled WGS sequence"/>
</dbReference>
<evidence type="ECO:0000256" key="6">
    <source>
        <dbReference type="ARBA" id="ARBA00022967"/>
    </source>
</evidence>
<proteinExistence type="inferred from homology"/>
<keyword evidence="7 8" id="KW-0472">Membrane</keyword>
<dbReference type="SMART" id="SM00382">
    <property type="entry name" value="AAA"/>
    <property type="match status" value="1"/>
</dbReference>
<keyword evidence="6" id="KW-1278">Translocase</keyword>
<comment type="caution">
    <text evidence="10">The sequence shown here is derived from an EMBL/GenBank/DDBJ whole genome shotgun (WGS) entry which is preliminary data.</text>
</comment>
<dbReference type="InterPro" id="IPR027417">
    <property type="entry name" value="P-loop_NTPase"/>
</dbReference>
<dbReference type="PROSITE" id="PS50893">
    <property type="entry name" value="ABC_TRANSPORTER_2"/>
    <property type="match status" value="1"/>
</dbReference>
<name>A0A0R2HBC2_9FIRM</name>
<evidence type="ECO:0000256" key="1">
    <source>
        <dbReference type="ARBA" id="ARBA00004202"/>
    </source>
</evidence>
<keyword evidence="3 8" id="KW-1003">Cell membrane</keyword>
<comment type="subcellular location">
    <subcellularLocation>
        <location evidence="1 8">Cell membrane</location>
        <topology evidence="1 8">Peripheral membrane protein</topology>
    </subcellularLocation>
</comment>
<keyword evidence="11" id="KW-1185">Reference proteome</keyword>
<dbReference type="GO" id="GO:0005524">
    <property type="term" value="F:ATP binding"/>
    <property type="evidence" value="ECO:0007669"/>
    <property type="project" value="UniProtKB-UniRule"/>
</dbReference>
<comment type="subunit">
    <text evidence="8">Forms a stable energy-coupling factor (ECF) transporter complex composed of 2 membrane-embedded substrate-binding proteins (S component), 2 ATP-binding proteins (A component) and 2 transmembrane proteins (T component).</text>
</comment>
<dbReference type="InterPro" id="IPR030946">
    <property type="entry name" value="EcfA2"/>
</dbReference>
<dbReference type="CDD" id="cd03225">
    <property type="entry name" value="ABC_cobalt_CbiO_domain1"/>
    <property type="match status" value="1"/>
</dbReference>
<dbReference type="PANTHER" id="PTHR43553">
    <property type="entry name" value="HEAVY METAL TRANSPORTER"/>
    <property type="match status" value="1"/>
</dbReference>
<dbReference type="InterPro" id="IPR017871">
    <property type="entry name" value="ABC_transporter-like_CS"/>
</dbReference>
<gene>
    <name evidence="10" type="ORF">IV49_GL000245</name>
</gene>
<keyword evidence="5 8" id="KW-0067">ATP-binding</keyword>
<dbReference type="InterPro" id="IPR015856">
    <property type="entry name" value="ABC_transpr_CbiO/EcfA_su"/>
</dbReference>
<evidence type="ECO:0000313" key="11">
    <source>
        <dbReference type="Proteomes" id="UP000051841"/>
    </source>
</evidence>
<keyword evidence="4 8" id="KW-0547">Nucleotide-binding</keyword>
<dbReference type="Pfam" id="PF00005">
    <property type="entry name" value="ABC_tran"/>
    <property type="match status" value="1"/>
</dbReference>
<evidence type="ECO:0000256" key="3">
    <source>
        <dbReference type="ARBA" id="ARBA00022475"/>
    </source>
</evidence>
<dbReference type="InterPro" id="IPR003439">
    <property type="entry name" value="ABC_transporter-like_ATP-bd"/>
</dbReference>